<feature type="region of interest" description="Disordered" evidence="1">
    <location>
        <begin position="358"/>
        <end position="400"/>
    </location>
</feature>
<sequence>MAHTTTATSTHQLTKYSKNYPLLDGKAQTEAGSSEWQHFVNPILRLVLDTKKSVATQELESVRVRIVWTMETGMNVQNEIVLEDLDLLAFSAFPLLGAHQRQGPQSLPLKAVYKDAMVGIRYLHPITPGPHLPSVFRRFQITFSSATSASEFINSIQHVCPCKENPPTPNPVTTRQLPQIDPAHPSTLQTSQYVQPMPPMALPAQPQPNSTHCSSQHAYNNLPRTQSMHPSGSYQPMQPPPTSQELQPYMAGQYATQNAAQPGPSSSNLSRRSTMAGFEPPALVSHYEGVHTHEYSSSQGLALSSSGAHGYSSSPMQVDTSNSQPQQVPRASVPWQNSPAHSQVLPGQAMDVDVPTSSNVAILPGSTPPSSSANSDRGGAMLPPPVPSQHNGSHSSMPSSSVPAFVAHVRDTTKLNDLQTSELEALVSKVVCEPGFAHLVGAVSQWYQLYI</sequence>
<feature type="compositionally biased region" description="Polar residues" evidence="1">
    <location>
        <begin position="315"/>
        <end position="341"/>
    </location>
</feature>
<feature type="compositionally biased region" description="Low complexity" evidence="1">
    <location>
        <begin position="298"/>
        <end position="314"/>
    </location>
</feature>
<evidence type="ECO:0000313" key="3">
    <source>
        <dbReference type="Proteomes" id="UP001556367"/>
    </source>
</evidence>
<evidence type="ECO:0000256" key="1">
    <source>
        <dbReference type="SAM" id="MobiDB-lite"/>
    </source>
</evidence>
<feature type="compositionally biased region" description="Low complexity" evidence="1">
    <location>
        <begin position="388"/>
        <end position="400"/>
    </location>
</feature>
<reference evidence="3" key="1">
    <citation type="submission" date="2024-06" db="EMBL/GenBank/DDBJ databases">
        <title>Multi-omics analyses provide insights into the biosynthesis of the anticancer antibiotic pleurotin in Hohenbuehelia grisea.</title>
        <authorList>
            <person name="Weaver J.A."/>
            <person name="Alberti F."/>
        </authorList>
    </citation>
    <scope>NUCLEOTIDE SEQUENCE [LARGE SCALE GENOMIC DNA]</scope>
    <source>
        <strain evidence="3">T-177</strain>
    </source>
</reference>
<dbReference type="Pfam" id="PF03525">
    <property type="entry name" value="Meiotic_rec114"/>
    <property type="match status" value="1"/>
</dbReference>
<comment type="caution">
    <text evidence="2">The sequence shown here is derived from an EMBL/GenBank/DDBJ whole genome shotgun (WGS) entry which is preliminary data.</text>
</comment>
<gene>
    <name evidence="2" type="ORF">HGRIS_002479</name>
</gene>
<keyword evidence="3" id="KW-1185">Reference proteome</keyword>
<dbReference type="EMBL" id="JASNQZ010000006">
    <property type="protein sequence ID" value="KAL0956327.1"/>
    <property type="molecule type" value="Genomic_DNA"/>
</dbReference>
<dbReference type="Proteomes" id="UP001556367">
    <property type="component" value="Unassembled WGS sequence"/>
</dbReference>
<feature type="region of interest" description="Disordered" evidence="1">
    <location>
        <begin position="197"/>
        <end position="246"/>
    </location>
</feature>
<dbReference type="InterPro" id="IPR004354">
    <property type="entry name" value="Meiotic_Rec114"/>
</dbReference>
<name>A0ABR3JLU1_9AGAR</name>
<protein>
    <submittedName>
        <fullName evidence="2">Uncharacterized protein</fullName>
    </submittedName>
</protein>
<organism evidence="2 3">
    <name type="scientific">Hohenbuehelia grisea</name>
    <dbReference type="NCBI Taxonomy" id="104357"/>
    <lineage>
        <taxon>Eukaryota</taxon>
        <taxon>Fungi</taxon>
        <taxon>Dikarya</taxon>
        <taxon>Basidiomycota</taxon>
        <taxon>Agaricomycotina</taxon>
        <taxon>Agaricomycetes</taxon>
        <taxon>Agaricomycetidae</taxon>
        <taxon>Agaricales</taxon>
        <taxon>Pleurotineae</taxon>
        <taxon>Pleurotaceae</taxon>
        <taxon>Hohenbuehelia</taxon>
    </lineage>
</organism>
<accession>A0ABR3JLU1</accession>
<feature type="region of interest" description="Disordered" evidence="1">
    <location>
        <begin position="298"/>
        <end position="343"/>
    </location>
</feature>
<evidence type="ECO:0000313" key="2">
    <source>
        <dbReference type="EMBL" id="KAL0956327.1"/>
    </source>
</evidence>
<feature type="compositionally biased region" description="Polar residues" evidence="1">
    <location>
        <begin position="209"/>
        <end position="236"/>
    </location>
</feature>
<proteinExistence type="predicted"/>